<proteinExistence type="predicted"/>
<accession>X0VD56</accession>
<gene>
    <name evidence="1" type="ORF">S01H1_50537</name>
</gene>
<reference evidence="1" key="1">
    <citation type="journal article" date="2014" name="Front. Microbiol.">
        <title>High frequency of phylogenetically diverse reductive dehalogenase-homologous genes in deep subseafloor sedimentary metagenomes.</title>
        <authorList>
            <person name="Kawai M."/>
            <person name="Futagami T."/>
            <person name="Toyoda A."/>
            <person name="Takaki Y."/>
            <person name="Nishi S."/>
            <person name="Hori S."/>
            <person name="Arai W."/>
            <person name="Tsubouchi T."/>
            <person name="Morono Y."/>
            <person name="Uchiyama I."/>
            <person name="Ito T."/>
            <person name="Fujiyama A."/>
            <person name="Inagaki F."/>
            <person name="Takami H."/>
        </authorList>
    </citation>
    <scope>NUCLEOTIDE SEQUENCE</scope>
    <source>
        <strain evidence="1">Expedition CK06-06</strain>
    </source>
</reference>
<comment type="caution">
    <text evidence="1">The sequence shown here is derived from an EMBL/GenBank/DDBJ whole genome shotgun (WGS) entry which is preliminary data.</text>
</comment>
<protein>
    <submittedName>
        <fullName evidence="1">Uncharacterized protein</fullName>
    </submittedName>
</protein>
<dbReference type="AlphaFoldDB" id="X0VD56"/>
<name>X0VD56_9ZZZZ</name>
<dbReference type="EMBL" id="BARS01032564">
    <property type="protein sequence ID" value="GAG16069.1"/>
    <property type="molecule type" value="Genomic_DNA"/>
</dbReference>
<organism evidence="1">
    <name type="scientific">marine sediment metagenome</name>
    <dbReference type="NCBI Taxonomy" id="412755"/>
    <lineage>
        <taxon>unclassified sequences</taxon>
        <taxon>metagenomes</taxon>
        <taxon>ecological metagenomes</taxon>
    </lineage>
</organism>
<sequence>MSEDYLCGLCWEWICVNTDGTEDVCRLTHPGAEIDVDEHECIKESEE</sequence>
<evidence type="ECO:0000313" key="1">
    <source>
        <dbReference type="EMBL" id="GAG16069.1"/>
    </source>
</evidence>